<comment type="catalytic activity">
    <reaction evidence="3">
        <text>[protein]-L-glutamate 5-O-methyl ester + H2O = L-glutamyl-[protein] + methanol + H(+)</text>
        <dbReference type="Rhea" id="RHEA:23236"/>
        <dbReference type="Rhea" id="RHEA-COMP:10208"/>
        <dbReference type="Rhea" id="RHEA-COMP:10311"/>
        <dbReference type="ChEBI" id="CHEBI:15377"/>
        <dbReference type="ChEBI" id="CHEBI:15378"/>
        <dbReference type="ChEBI" id="CHEBI:17790"/>
        <dbReference type="ChEBI" id="CHEBI:29973"/>
        <dbReference type="ChEBI" id="CHEBI:82795"/>
        <dbReference type="EC" id="3.1.1.61"/>
    </reaction>
</comment>
<dbReference type="PANTHER" id="PTHR42872:SF6">
    <property type="entry name" value="PROTEIN-GLUTAMATE METHYLESTERASE_PROTEIN-GLUTAMINE GLUTAMINASE"/>
    <property type="match status" value="1"/>
</dbReference>
<name>A0A1B9CHA4_MYCMA</name>
<dbReference type="Proteomes" id="UP000092683">
    <property type="component" value="Unassembled WGS sequence"/>
</dbReference>
<evidence type="ECO:0000256" key="1">
    <source>
        <dbReference type="ARBA" id="ARBA00022801"/>
    </source>
</evidence>
<dbReference type="Gene3D" id="3.40.50.180">
    <property type="entry name" value="Methylesterase CheB, C-terminal domain"/>
    <property type="match status" value="1"/>
</dbReference>
<evidence type="ECO:0000313" key="7">
    <source>
        <dbReference type="EMBL" id="OCB41477.1"/>
    </source>
</evidence>
<dbReference type="SUPFAM" id="SSF52738">
    <property type="entry name" value="Methylesterase CheB, C-terminal domain"/>
    <property type="match status" value="1"/>
</dbReference>
<feature type="active site" evidence="4">
    <location>
        <position position="135"/>
    </location>
</feature>
<protein>
    <recommendedName>
        <fullName evidence="2">protein-glutamate methylesterase</fullName>
        <ecNumber evidence="2">3.1.1.61</ecNumber>
    </recommendedName>
</protein>
<dbReference type="EC" id="3.1.1.61" evidence="2"/>
<dbReference type="AlphaFoldDB" id="A0A1B9CHA4"/>
<evidence type="ECO:0000256" key="2">
    <source>
        <dbReference type="ARBA" id="ARBA00039140"/>
    </source>
</evidence>
<dbReference type="GO" id="GO:0005737">
    <property type="term" value="C:cytoplasm"/>
    <property type="evidence" value="ECO:0007669"/>
    <property type="project" value="InterPro"/>
</dbReference>
<evidence type="ECO:0000256" key="4">
    <source>
        <dbReference type="PROSITE-ProRule" id="PRU00050"/>
    </source>
</evidence>
<dbReference type="GO" id="GO:0006935">
    <property type="term" value="P:chemotaxis"/>
    <property type="evidence" value="ECO:0007669"/>
    <property type="project" value="UniProtKB-UniRule"/>
</dbReference>
<dbReference type="PROSITE" id="PS50122">
    <property type="entry name" value="CHEB"/>
    <property type="match status" value="1"/>
</dbReference>
<gene>
    <name evidence="7" type="ORF">A5677_09170</name>
</gene>
<dbReference type="GO" id="GO:0008984">
    <property type="term" value="F:protein-glutamate methylesterase activity"/>
    <property type="evidence" value="ECO:0007669"/>
    <property type="project" value="UniProtKB-EC"/>
</dbReference>
<accession>A0A1B9CHA4</accession>
<reference evidence="7 8" key="1">
    <citation type="submission" date="2016-06" db="EMBL/GenBank/DDBJ databases">
        <authorList>
            <person name="Kjaerup R.B."/>
            <person name="Dalgaard T.S."/>
            <person name="Juul-Madsen H.R."/>
        </authorList>
    </citation>
    <scope>NUCLEOTIDE SEQUENCE [LARGE SCALE GENOMIC DNA]</scope>
    <source>
        <strain evidence="7 8">E3012</strain>
    </source>
</reference>
<feature type="domain" description="CheB-type methylesterase" evidence="6">
    <location>
        <begin position="6"/>
        <end position="172"/>
    </location>
</feature>
<dbReference type="EMBL" id="MBEE01000294">
    <property type="protein sequence ID" value="OCB41477.1"/>
    <property type="molecule type" value="Genomic_DNA"/>
</dbReference>
<sequence length="296" mass="30305">MANGARRPGVELVVLLASAGGLDALSTVLGDLPSELPAAIVVQQHLGDHDSVLPTILRRQTALGVGWARDGQALAPGWAAVCPPGMQLELTPDGHCRLRAMNGLGVRRFDVLLRSVAASYGPRGAAAVLSGSGQDGAAGTAAMKRAGAIVVAESPATAQYPSMPVAAARAGADLVLPVQEIGRVLADIVAGAPLPEPLSETPPDLAGGQPAADEACDADPPADPRPCDDMVNTAACRAELAAFRAAELSRRLRDLSSGFGATAETVATARRRVAESRRRAQLAHQAAEEAAARWGH</sequence>
<evidence type="ECO:0000313" key="8">
    <source>
        <dbReference type="Proteomes" id="UP000092683"/>
    </source>
</evidence>
<dbReference type="GO" id="GO:0000156">
    <property type="term" value="F:phosphorelay response regulator activity"/>
    <property type="evidence" value="ECO:0007669"/>
    <property type="project" value="InterPro"/>
</dbReference>
<dbReference type="RefSeq" id="WP_065484738.1">
    <property type="nucleotide sequence ID" value="NZ_MBEE01000294.1"/>
</dbReference>
<keyword evidence="4" id="KW-0145">Chemotaxis</keyword>
<dbReference type="PANTHER" id="PTHR42872">
    <property type="entry name" value="PROTEIN-GLUTAMATE METHYLESTERASE/PROTEIN-GLUTAMINE GLUTAMINASE"/>
    <property type="match status" value="1"/>
</dbReference>
<proteinExistence type="predicted"/>
<feature type="active site" evidence="4">
    <location>
        <position position="45"/>
    </location>
</feature>
<feature type="region of interest" description="Disordered" evidence="5">
    <location>
        <begin position="195"/>
        <end position="227"/>
    </location>
</feature>
<evidence type="ECO:0000256" key="5">
    <source>
        <dbReference type="SAM" id="MobiDB-lite"/>
    </source>
</evidence>
<evidence type="ECO:0000256" key="3">
    <source>
        <dbReference type="ARBA" id="ARBA00048267"/>
    </source>
</evidence>
<dbReference type="InterPro" id="IPR000673">
    <property type="entry name" value="Sig_transdc_resp-reg_Me-estase"/>
</dbReference>
<organism evidence="7 8">
    <name type="scientific">Mycobacterium malmoense</name>
    <dbReference type="NCBI Taxonomy" id="1780"/>
    <lineage>
        <taxon>Bacteria</taxon>
        <taxon>Bacillati</taxon>
        <taxon>Actinomycetota</taxon>
        <taxon>Actinomycetes</taxon>
        <taxon>Mycobacteriales</taxon>
        <taxon>Mycobacteriaceae</taxon>
        <taxon>Mycobacterium</taxon>
    </lineage>
</organism>
<dbReference type="Pfam" id="PF01339">
    <property type="entry name" value="CheB_methylest"/>
    <property type="match status" value="1"/>
</dbReference>
<feature type="active site" evidence="4">
    <location>
        <position position="18"/>
    </location>
</feature>
<keyword evidence="1 4" id="KW-0378">Hydrolase</keyword>
<dbReference type="CDD" id="cd16433">
    <property type="entry name" value="CheB"/>
    <property type="match status" value="1"/>
</dbReference>
<evidence type="ECO:0000259" key="6">
    <source>
        <dbReference type="PROSITE" id="PS50122"/>
    </source>
</evidence>
<dbReference type="InterPro" id="IPR035909">
    <property type="entry name" value="CheB_C"/>
</dbReference>
<dbReference type="OrthoDB" id="9791760at2"/>
<comment type="caution">
    <text evidence="7">The sequence shown here is derived from an EMBL/GenBank/DDBJ whole genome shotgun (WGS) entry which is preliminary data.</text>
</comment>